<sequence>MGLCPDSRRFMGDSFVLNPGRGSTRIRIMNPAFHAWFIKENPYGFIRAAAGTGSGFIPTPDRRRRDPHFLIFKFSNQESFPAPYWYCI</sequence>
<name>A0A1G6UYG9_NIADE</name>
<dbReference type="AlphaFoldDB" id="A0A1G6UYG9"/>
<protein>
    <submittedName>
        <fullName evidence="1">Uncharacterized protein</fullName>
    </submittedName>
</protein>
<reference evidence="2" key="1">
    <citation type="submission" date="2016-10" db="EMBL/GenBank/DDBJ databases">
        <authorList>
            <person name="Varghese N."/>
            <person name="Submissions S."/>
        </authorList>
    </citation>
    <scope>NUCLEOTIDE SEQUENCE [LARGE SCALE GENOMIC DNA]</scope>
    <source>
        <strain evidence="2">DSM 25811 / CCM 8410 / LMG 26954 / E90</strain>
    </source>
</reference>
<evidence type="ECO:0000313" key="2">
    <source>
        <dbReference type="Proteomes" id="UP000198757"/>
    </source>
</evidence>
<dbReference type="Proteomes" id="UP000198757">
    <property type="component" value="Unassembled WGS sequence"/>
</dbReference>
<proteinExistence type="predicted"/>
<accession>A0A1G6UYG9</accession>
<organism evidence="1 2">
    <name type="scientific">Niabella drilacis (strain DSM 25811 / CCM 8410 / CCUG 62505 / LMG 26954 / E90)</name>
    <dbReference type="NCBI Taxonomy" id="1285928"/>
    <lineage>
        <taxon>Bacteria</taxon>
        <taxon>Pseudomonadati</taxon>
        <taxon>Bacteroidota</taxon>
        <taxon>Chitinophagia</taxon>
        <taxon>Chitinophagales</taxon>
        <taxon>Chitinophagaceae</taxon>
        <taxon>Niabella</taxon>
    </lineage>
</organism>
<evidence type="ECO:0000313" key="1">
    <source>
        <dbReference type="EMBL" id="SDD46321.1"/>
    </source>
</evidence>
<gene>
    <name evidence="1" type="ORF">SAMN04487894_109130</name>
</gene>
<dbReference type="EMBL" id="FMZO01000009">
    <property type="protein sequence ID" value="SDD46321.1"/>
    <property type="molecule type" value="Genomic_DNA"/>
</dbReference>
<keyword evidence="2" id="KW-1185">Reference proteome</keyword>